<accession>A0ABM8VCL8</accession>
<gene>
    <name evidence="2" type="ORF">PAECIP111802_01062</name>
</gene>
<dbReference type="PROSITE" id="PS51502">
    <property type="entry name" value="S_R_A_B_BARREL"/>
    <property type="match status" value="1"/>
</dbReference>
<reference evidence="2 3" key="1">
    <citation type="submission" date="2021-06" db="EMBL/GenBank/DDBJ databases">
        <authorList>
            <person name="Criscuolo A."/>
        </authorList>
    </citation>
    <scope>NUCLEOTIDE SEQUENCE [LARGE SCALE GENOMIC DNA]</scope>
    <source>
        <strain evidence="3">CIP 111802</strain>
    </source>
</reference>
<evidence type="ECO:0000313" key="3">
    <source>
        <dbReference type="Proteomes" id="UP000730618"/>
    </source>
</evidence>
<dbReference type="PANTHER" id="PTHR33178">
    <property type="match status" value="1"/>
</dbReference>
<dbReference type="InterPro" id="IPR044662">
    <property type="entry name" value="HS1/DABB1-like"/>
</dbReference>
<dbReference type="SMART" id="SM00886">
    <property type="entry name" value="Dabb"/>
    <property type="match status" value="1"/>
</dbReference>
<dbReference type="PANTHER" id="PTHR33178:SF10">
    <property type="entry name" value="STRESS-RESPONSE A_B BARREL DOMAIN-CONTAINING PROTEIN"/>
    <property type="match status" value="1"/>
</dbReference>
<dbReference type="Pfam" id="PF07876">
    <property type="entry name" value="Dabb"/>
    <property type="match status" value="1"/>
</dbReference>
<proteinExistence type="predicted"/>
<dbReference type="EMBL" id="CAJVCE010000002">
    <property type="protein sequence ID" value="CAG7624415.1"/>
    <property type="molecule type" value="Genomic_DNA"/>
</dbReference>
<dbReference type="Proteomes" id="UP000730618">
    <property type="component" value="Unassembled WGS sequence"/>
</dbReference>
<evidence type="ECO:0000313" key="2">
    <source>
        <dbReference type="EMBL" id="CAG7624415.1"/>
    </source>
</evidence>
<sequence length="97" mass="10775">MVEHLVLFKLKETTTTEQKAEIVATLQELASINGVIEFSAGLNHSEEGKSKGFEVGMRIAFRDTAALDAYLPSESHQTTIGKIREHFADVIVLDYTH</sequence>
<keyword evidence="3" id="KW-1185">Reference proteome</keyword>
<dbReference type="InterPro" id="IPR013097">
    <property type="entry name" value="Dabb"/>
</dbReference>
<organism evidence="2 3">
    <name type="scientific">Paenibacillus allorhizosphaerae</name>
    <dbReference type="NCBI Taxonomy" id="2849866"/>
    <lineage>
        <taxon>Bacteria</taxon>
        <taxon>Bacillati</taxon>
        <taxon>Bacillota</taxon>
        <taxon>Bacilli</taxon>
        <taxon>Bacillales</taxon>
        <taxon>Paenibacillaceae</taxon>
        <taxon>Paenibacillus</taxon>
    </lineage>
</organism>
<comment type="caution">
    <text evidence="2">The sequence shown here is derived from an EMBL/GenBank/DDBJ whole genome shotgun (WGS) entry which is preliminary data.</text>
</comment>
<feature type="domain" description="Stress-response A/B barrel" evidence="1">
    <location>
        <begin position="2"/>
        <end position="95"/>
    </location>
</feature>
<dbReference type="RefSeq" id="WP_218097397.1">
    <property type="nucleotide sequence ID" value="NZ_CAJVCE010000002.1"/>
</dbReference>
<name>A0ABM8VCL8_9BACL</name>
<protein>
    <recommendedName>
        <fullName evidence="1">Stress-response A/B barrel domain-containing protein</fullName>
    </recommendedName>
</protein>
<evidence type="ECO:0000259" key="1">
    <source>
        <dbReference type="PROSITE" id="PS51502"/>
    </source>
</evidence>